<gene>
    <name evidence="1" type="primary">p44-7</name>
    <name evidence="1" type="ORF">APHNP_0059</name>
</gene>
<accession>A0A0F3NFF7</accession>
<name>A0A0F3NFF7_ANAPH</name>
<reference evidence="1 2" key="1">
    <citation type="submission" date="2015-01" db="EMBL/GenBank/DDBJ databases">
        <title>Genome Sequencing of Rickettsiales.</title>
        <authorList>
            <person name="Daugherty S.C."/>
            <person name="Su Q."/>
            <person name="Abolude K."/>
            <person name="Beier-Sexton M."/>
            <person name="Carlyon J.A."/>
            <person name="Carter R."/>
            <person name="Day N.P."/>
            <person name="Dumler S.J."/>
            <person name="Dyachenko V."/>
            <person name="Godinez A."/>
            <person name="Kurtti T.J."/>
            <person name="Lichay M."/>
            <person name="Mullins K.E."/>
            <person name="Ott S."/>
            <person name="Pappas-Brown V."/>
            <person name="Paris D.H."/>
            <person name="Patel P."/>
            <person name="Richards A.L."/>
            <person name="Sadzewicz L."/>
            <person name="Sears K."/>
            <person name="Seidman D."/>
            <person name="Sengamalay N."/>
            <person name="Stenos J."/>
            <person name="Tallon L.J."/>
            <person name="Vincent G."/>
            <person name="Fraser C.M."/>
            <person name="Munderloh U."/>
            <person name="Dunning-Hotopp J.C."/>
        </authorList>
    </citation>
    <scope>NUCLEOTIDE SEQUENCE [LARGE SCALE GENOMIC DNA]</scope>
    <source>
        <strain evidence="1 2">ApNP</strain>
    </source>
</reference>
<dbReference type="AlphaFoldDB" id="A0A0F3NFF7"/>
<evidence type="ECO:0000313" key="2">
    <source>
        <dbReference type="Proteomes" id="UP000033385"/>
    </source>
</evidence>
<dbReference type="Proteomes" id="UP000033385">
    <property type="component" value="Unassembled WGS sequence"/>
</dbReference>
<dbReference type="EMBL" id="LANW01000001">
    <property type="protein sequence ID" value="KJV66501.1"/>
    <property type="molecule type" value="Genomic_DNA"/>
</dbReference>
<proteinExistence type="predicted"/>
<protein>
    <submittedName>
        <fullName evidence="1">p44-7 outer membrane domain protein</fullName>
    </submittedName>
</protein>
<comment type="caution">
    <text evidence="1">The sequence shown here is derived from an EMBL/GenBank/DDBJ whole genome shotgun (WGS) entry which is preliminary data.</text>
</comment>
<sequence>MKLGKSLGVVPYACVGLAGNFVGVIDGTCCTIRLRHCMPLAK</sequence>
<organism evidence="1 2">
    <name type="scientific">Anaplasma phagocytophilum str. ApNP</name>
    <dbReference type="NCBI Taxonomy" id="1359153"/>
    <lineage>
        <taxon>Bacteria</taxon>
        <taxon>Pseudomonadati</taxon>
        <taxon>Pseudomonadota</taxon>
        <taxon>Alphaproteobacteria</taxon>
        <taxon>Rickettsiales</taxon>
        <taxon>Anaplasmataceae</taxon>
        <taxon>Anaplasma</taxon>
        <taxon>phagocytophilum group</taxon>
    </lineage>
</organism>
<evidence type="ECO:0000313" key="1">
    <source>
        <dbReference type="EMBL" id="KJV66501.1"/>
    </source>
</evidence>
<dbReference type="PATRIC" id="fig|1359153.3.peg.64"/>